<protein>
    <submittedName>
        <fullName evidence="1">Uncharacterized protein</fullName>
    </submittedName>
</protein>
<sequence length="243" mass="26838">MANKTMVLKLLIDTKENRVLFAEAGKEVVDFIFGLLALPLGSIVKVLGQDQMVGSIGSIYSGLKNLSSSYMQPDQKKDILLNPNGQSHCQNNVLLLPAPAPAKVDTYYSCGNVKRNDYDYDYGSISLCPRYVSEVCGIACPSCKRKMDKVMQLLDHESGQELKRNQVGGYVKDVVTYTIMDDLSVMPMSSISSITLLNKFSIKNVNVLKEQTVKLGMEEAMELLKASFDSKTVLTDVFLASRV</sequence>
<evidence type="ECO:0000313" key="2">
    <source>
        <dbReference type="Proteomes" id="UP000827976"/>
    </source>
</evidence>
<dbReference type="Proteomes" id="UP000827976">
    <property type="component" value="Chromosome 12"/>
</dbReference>
<evidence type="ECO:0000313" key="1">
    <source>
        <dbReference type="EMBL" id="KAH7667776.1"/>
    </source>
</evidence>
<organism evidence="1 2">
    <name type="scientific">Dioscorea alata</name>
    <name type="common">Purple yam</name>
    <dbReference type="NCBI Taxonomy" id="55571"/>
    <lineage>
        <taxon>Eukaryota</taxon>
        <taxon>Viridiplantae</taxon>
        <taxon>Streptophyta</taxon>
        <taxon>Embryophyta</taxon>
        <taxon>Tracheophyta</taxon>
        <taxon>Spermatophyta</taxon>
        <taxon>Magnoliopsida</taxon>
        <taxon>Liliopsida</taxon>
        <taxon>Dioscoreales</taxon>
        <taxon>Dioscoreaceae</taxon>
        <taxon>Dioscorea</taxon>
    </lineage>
</organism>
<name>A0ACB7V3L8_DIOAL</name>
<keyword evidence="2" id="KW-1185">Reference proteome</keyword>
<proteinExistence type="predicted"/>
<dbReference type="EMBL" id="CM037022">
    <property type="protein sequence ID" value="KAH7667776.1"/>
    <property type="molecule type" value="Genomic_DNA"/>
</dbReference>
<accession>A0ACB7V3L8</accession>
<comment type="caution">
    <text evidence="1">The sequence shown here is derived from an EMBL/GenBank/DDBJ whole genome shotgun (WGS) entry which is preliminary data.</text>
</comment>
<gene>
    <name evidence="1" type="ORF">IHE45_12G081700</name>
</gene>
<reference evidence="2" key="1">
    <citation type="journal article" date="2022" name="Nat. Commun.">
        <title>Chromosome evolution and the genetic basis of agronomically important traits in greater yam.</title>
        <authorList>
            <person name="Bredeson J.V."/>
            <person name="Lyons J.B."/>
            <person name="Oniyinde I.O."/>
            <person name="Okereke N.R."/>
            <person name="Kolade O."/>
            <person name="Nnabue I."/>
            <person name="Nwadili C.O."/>
            <person name="Hribova E."/>
            <person name="Parker M."/>
            <person name="Nwogha J."/>
            <person name="Shu S."/>
            <person name="Carlson J."/>
            <person name="Kariba R."/>
            <person name="Muthemba S."/>
            <person name="Knop K."/>
            <person name="Barton G.J."/>
            <person name="Sherwood A.V."/>
            <person name="Lopez-Montes A."/>
            <person name="Asiedu R."/>
            <person name="Jamnadass R."/>
            <person name="Muchugi A."/>
            <person name="Goodstein D."/>
            <person name="Egesi C.N."/>
            <person name="Featherston J."/>
            <person name="Asfaw A."/>
            <person name="Simpson G.G."/>
            <person name="Dolezel J."/>
            <person name="Hendre P.S."/>
            <person name="Van Deynze A."/>
            <person name="Kumar P.L."/>
            <person name="Obidiegwu J.E."/>
            <person name="Bhattacharjee R."/>
            <person name="Rokhsar D.S."/>
        </authorList>
    </citation>
    <scope>NUCLEOTIDE SEQUENCE [LARGE SCALE GENOMIC DNA]</scope>
    <source>
        <strain evidence="2">cv. TDa95/00328</strain>
    </source>
</reference>